<evidence type="ECO:0000256" key="6">
    <source>
        <dbReference type="ARBA" id="ARBA00022989"/>
    </source>
</evidence>
<keyword evidence="16" id="KW-1185">Reference proteome</keyword>
<evidence type="ECO:0000256" key="8">
    <source>
        <dbReference type="ARBA" id="ARBA00023040"/>
    </source>
</evidence>
<feature type="transmembrane region" description="Helical" evidence="13">
    <location>
        <begin position="61"/>
        <end position="86"/>
    </location>
</feature>
<dbReference type="GO" id="GO:0004930">
    <property type="term" value="F:G protein-coupled receptor activity"/>
    <property type="evidence" value="ECO:0007669"/>
    <property type="project" value="UniProtKB-KW"/>
</dbReference>
<keyword evidence="2" id="KW-0600">Photoreceptor protein</keyword>
<evidence type="ECO:0000259" key="14">
    <source>
        <dbReference type="PROSITE" id="PS50262"/>
    </source>
</evidence>
<feature type="transmembrane region" description="Helical" evidence="13">
    <location>
        <begin position="284"/>
        <end position="307"/>
    </location>
</feature>
<dbReference type="KEGG" id="crg:105331414"/>
<evidence type="ECO:0000256" key="10">
    <source>
        <dbReference type="ARBA" id="ARBA00023170"/>
    </source>
</evidence>
<evidence type="ECO:0000256" key="7">
    <source>
        <dbReference type="ARBA" id="ARBA00022991"/>
    </source>
</evidence>
<feature type="transmembrane region" description="Helical" evidence="13">
    <location>
        <begin position="98"/>
        <end position="119"/>
    </location>
</feature>
<name>A0A8W8JM11_MAGGI</name>
<accession>A0A8W8JM11</accession>
<feature type="transmembrane region" description="Helical" evidence="13">
    <location>
        <begin position="20"/>
        <end position="49"/>
    </location>
</feature>
<dbReference type="InterPro" id="IPR000276">
    <property type="entry name" value="GPCR_Rhodpsn"/>
</dbReference>
<evidence type="ECO:0000256" key="2">
    <source>
        <dbReference type="ARBA" id="ARBA00022543"/>
    </source>
</evidence>
<dbReference type="InterPro" id="IPR017452">
    <property type="entry name" value="GPCR_Rhodpsn_7TM"/>
</dbReference>
<organism evidence="15 16">
    <name type="scientific">Magallana gigas</name>
    <name type="common">Pacific oyster</name>
    <name type="synonym">Crassostrea gigas</name>
    <dbReference type="NCBI Taxonomy" id="29159"/>
    <lineage>
        <taxon>Eukaryota</taxon>
        <taxon>Metazoa</taxon>
        <taxon>Spiralia</taxon>
        <taxon>Lophotrochozoa</taxon>
        <taxon>Mollusca</taxon>
        <taxon>Bivalvia</taxon>
        <taxon>Autobranchia</taxon>
        <taxon>Pteriomorphia</taxon>
        <taxon>Ostreida</taxon>
        <taxon>Ostreoidea</taxon>
        <taxon>Ostreidae</taxon>
        <taxon>Magallana</taxon>
    </lineage>
</organism>
<proteinExistence type="inferred from homology"/>
<evidence type="ECO:0000256" key="11">
    <source>
        <dbReference type="ARBA" id="ARBA00023224"/>
    </source>
</evidence>
<evidence type="ECO:0000256" key="3">
    <source>
        <dbReference type="ARBA" id="ARBA00022606"/>
    </source>
</evidence>
<dbReference type="PRINTS" id="PR00237">
    <property type="entry name" value="GPCRRHODOPSN"/>
</dbReference>
<keyword evidence="4 12" id="KW-0812">Transmembrane</keyword>
<evidence type="ECO:0000313" key="15">
    <source>
        <dbReference type="EnsemblMetazoa" id="G1997.1:cds"/>
    </source>
</evidence>
<keyword evidence="5" id="KW-0681">Retinal protein</keyword>
<dbReference type="PROSITE" id="PS50262">
    <property type="entry name" value="G_PROTEIN_RECEP_F1_2"/>
    <property type="match status" value="1"/>
</dbReference>
<dbReference type="OrthoDB" id="10044919at2759"/>
<evidence type="ECO:0000256" key="4">
    <source>
        <dbReference type="ARBA" id="ARBA00022692"/>
    </source>
</evidence>
<evidence type="ECO:0000256" key="5">
    <source>
        <dbReference type="ARBA" id="ARBA00022925"/>
    </source>
</evidence>
<dbReference type="Pfam" id="PF00001">
    <property type="entry name" value="7tm_1"/>
    <property type="match status" value="1"/>
</dbReference>
<dbReference type="Proteomes" id="UP000005408">
    <property type="component" value="Unassembled WGS sequence"/>
</dbReference>
<reference evidence="15" key="1">
    <citation type="submission" date="2022-08" db="UniProtKB">
        <authorList>
            <consortium name="EnsemblMetazoa"/>
        </authorList>
    </citation>
    <scope>IDENTIFICATION</scope>
    <source>
        <strain evidence="15">05x7-T-G4-1.051#20</strain>
    </source>
</reference>
<dbReference type="RefSeq" id="XP_011431889.1">
    <property type="nucleotide sequence ID" value="XM_011433587.4"/>
</dbReference>
<dbReference type="InterPro" id="IPR050125">
    <property type="entry name" value="GPCR_opsins"/>
</dbReference>
<dbReference type="SMART" id="SM01381">
    <property type="entry name" value="7TM_GPCR_Srsx"/>
    <property type="match status" value="1"/>
</dbReference>
<dbReference type="PROSITE" id="PS00237">
    <property type="entry name" value="G_PROTEIN_RECEP_F1_1"/>
    <property type="match status" value="1"/>
</dbReference>
<keyword evidence="6 13" id="KW-1133">Transmembrane helix</keyword>
<comment type="subcellular location">
    <subcellularLocation>
        <location evidence="1">Membrane</location>
        <topology evidence="1">Multi-pass membrane protein</topology>
    </subcellularLocation>
</comment>
<dbReference type="AlphaFoldDB" id="A0A8W8JM11"/>
<evidence type="ECO:0000313" key="16">
    <source>
        <dbReference type="Proteomes" id="UP000005408"/>
    </source>
</evidence>
<feature type="transmembrane region" description="Helical" evidence="13">
    <location>
        <begin position="183"/>
        <end position="209"/>
    </location>
</feature>
<comment type="similarity">
    <text evidence="12">Belongs to the G-protein coupled receptor 1 family.</text>
</comment>
<evidence type="ECO:0000256" key="1">
    <source>
        <dbReference type="ARBA" id="ARBA00004141"/>
    </source>
</evidence>
<dbReference type="SMR" id="A0A8W8JM11"/>
<evidence type="ECO:0000256" key="9">
    <source>
        <dbReference type="ARBA" id="ARBA00023136"/>
    </source>
</evidence>
<dbReference type="GO" id="GO:0007602">
    <property type="term" value="P:phototransduction"/>
    <property type="evidence" value="ECO:0007669"/>
    <property type="project" value="UniProtKB-KW"/>
</dbReference>
<protein>
    <recommendedName>
        <fullName evidence="14">G-protein coupled receptors family 1 profile domain-containing protein</fullName>
    </recommendedName>
</protein>
<dbReference type="Gene3D" id="1.20.1070.10">
    <property type="entry name" value="Rhodopsin 7-helix transmembrane proteins"/>
    <property type="match status" value="1"/>
</dbReference>
<evidence type="ECO:0000256" key="12">
    <source>
        <dbReference type="RuleBase" id="RU000688"/>
    </source>
</evidence>
<feature type="transmembrane region" description="Helical" evidence="13">
    <location>
        <begin position="246"/>
        <end position="264"/>
    </location>
</feature>
<dbReference type="GO" id="GO:0009881">
    <property type="term" value="F:photoreceptor activity"/>
    <property type="evidence" value="ECO:0007669"/>
    <property type="project" value="UniProtKB-KW"/>
</dbReference>
<dbReference type="GeneID" id="105331414"/>
<dbReference type="PANTHER" id="PTHR24240">
    <property type="entry name" value="OPSIN"/>
    <property type="match status" value="1"/>
</dbReference>
<feature type="transmembrane region" description="Helical" evidence="13">
    <location>
        <begin position="140"/>
        <end position="163"/>
    </location>
</feature>
<evidence type="ECO:0000256" key="13">
    <source>
        <dbReference type="SAM" id="Phobius"/>
    </source>
</evidence>
<keyword evidence="9 13" id="KW-0472">Membrane</keyword>
<dbReference type="PROSITE" id="PS00238">
    <property type="entry name" value="OPSIN"/>
    <property type="match status" value="1"/>
</dbReference>
<feature type="domain" description="G-protein coupled receptors family 1 profile" evidence="14">
    <location>
        <begin position="40"/>
        <end position="304"/>
    </location>
</feature>
<dbReference type="InterPro" id="IPR027430">
    <property type="entry name" value="Retinal_BS"/>
</dbReference>
<keyword evidence="7" id="KW-0157">Chromophore</keyword>
<keyword evidence="8 12" id="KW-0297">G-protein coupled receptor</keyword>
<dbReference type="GO" id="GO:0016020">
    <property type="term" value="C:membrane"/>
    <property type="evidence" value="ECO:0007669"/>
    <property type="project" value="UniProtKB-SubCell"/>
</dbReference>
<dbReference type="OMA" id="VYAIIHP"/>
<dbReference type="SUPFAM" id="SSF81321">
    <property type="entry name" value="Family A G protein-coupled receptor-like"/>
    <property type="match status" value="1"/>
</dbReference>
<keyword evidence="3" id="KW-0716">Sensory transduction</keyword>
<keyword evidence="11 12" id="KW-0807">Transducer</keyword>
<keyword evidence="10 12" id="KW-0675">Receptor</keyword>
<sequence>MTENLSFLHPYWHRFGQISPTYHVTIGVIMVFTTVGAIAGNGLVIWCFISFRSLRTSSNVFIINLSIANLLMSLIDFPLLIIASFYHDWPFGQTVCEAYATLTGLSGLVTINSLTVIAVDRYCAIVIRVKSVSPAPKWKTYKATIVIWTYALFWSLSPVLGWSKYQLEGVRTTCSFDYLTRDATTISFIVAIATCEFAIPVTVIILAYCKIVTAMIVRRRNLSICKKSENSSLNFRLQRYRVRAEIRTAFIIIGLVCLFVVSWLPYTVTAMVGLFGDRTLITPYLSSVAGLIAKTSTVFNPIVYAIIHPKFKSKIKCMLYRRNSLNSGPLSKMNSRMSSNKFSSSGFEKQQIEFDIKSNRNSDLS</sequence>
<dbReference type="EnsemblMetazoa" id="G1997.1">
    <property type="protein sequence ID" value="G1997.1:cds"/>
    <property type="gene ID" value="G1997"/>
</dbReference>